<sequence length="74" mass="7369">MDCSTSSRRLLVLYIRDCVLFLLGDTPSRGGARSYGSGGFTSGSRTTVPGRRIGGIARSGGAAPPSCGASGGCG</sequence>
<dbReference type="AlphaFoldDB" id="A0A1W0X581"/>
<accession>A0A1W0X581</accession>
<protein>
    <submittedName>
        <fullName evidence="2">Uncharacterized protein</fullName>
    </submittedName>
</protein>
<proteinExistence type="predicted"/>
<dbReference type="Proteomes" id="UP000192578">
    <property type="component" value="Unassembled WGS sequence"/>
</dbReference>
<organism evidence="2 3">
    <name type="scientific">Hypsibius exemplaris</name>
    <name type="common">Freshwater tardigrade</name>
    <dbReference type="NCBI Taxonomy" id="2072580"/>
    <lineage>
        <taxon>Eukaryota</taxon>
        <taxon>Metazoa</taxon>
        <taxon>Ecdysozoa</taxon>
        <taxon>Tardigrada</taxon>
        <taxon>Eutardigrada</taxon>
        <taxon>Parachela</taxon>
        <taxon>Hypsibioidea</taxon>
        <taxon>Hypsibiidae</taxon>
        <taxon>Hypsibius</taxon>
    </lineage>
</organism>
<comment type="caution">
    <text evidence="2">The sequence shown here is derived from an EMBL/GenBank/DDBJ whole genome shotgun (WGS) entry which is preliminary data.</text>
</comment>
<feature type="compositionally biased region" description="Low complexity" evidence="1">
    <location>
        <begin position="42"/>
        <end position="68"/>
    </location>
</feature>
<evidence type="ECO:0000313" key="2">
    <source>
        <dbReference type="EMBL" id="OQV22737.1"/>
    </source>
</evidence>
<reference evidence="3" key="1">
    <citation type="submission" date="2017-01" db="EMBL/GenBank/DDBJ databases">
        <title>Comparative genomics of anhydrobiosis in the tardigrade Hypsibius dujardini.</title>
        <authorList>
            <person name="Yoshida Y."/>
            <person name="Koutsovoulos G."/>
            <person name="Laetsch D."/>
            <person name="Stevens L."/>
            <person name="Kumar S."/>
            <person name="Horikawa D."/>
            <person name="Ishino K."/>
            <person name="Komine S."/>
            <person name="Tomita M."/>
            <person name="Blaxter M."/>
            <person name="Arakawa K."/>
        </authorList>
    </citation>
    <scope>NUCLEOTIDE SEQUENCE [LARGE SCALE GENOMIC DNA]</scope>
    <source>
        <strain evidence="3">Z151</strain>
    </source>
</reference>
<dbReference type="EMBL" id="MTYJ01000015">
    <property type="protein sequence ID" value="OQV22737.1"/>
    <property type="molecule type" value="Genomic_DNA"/>
</dbReference>
<gene>
    <name evidence="2" type="ORF">BV898_03176</name>
</gene>
<name>A0A1W0X581_HYPEX</name>
<keyword evidence="3" id="KW-1185">Reference proteome</keyword>
<feature type="region of interest" description="Disordered" evidence="1">
    <location>
        <begin position="28"/>
        <end position="74"/>
    </location>
</feature>
<evidence type="ECO:0000313" key="3">
    <source>
        <dbReference type="Proteomes" id="UP000192578"/>
    </source>
</evidence>
<evidence type="ECO:0000256" key="1">
    <source>
        <dbReference type="SAM" id="MobiDB-lite"/>
    </source>
</evidence>